<evidence type="ECO:0000256" key="1">
    <source>
        <dbReference type="SAM" id="MobiDB-lite"/>
    </source>
</evidence>
<feature type="compositionally biased region" description="Polar residues" evidence="1">
    <location>
        <begin position="7"/>
        <end position="17"/>
    </location>
</feature>
<dbReference type="OrthoDB" id="128646at2759"/>
<dbReference type="AlphaFoldDB" id="A0A2T9Y7C9"/>
<protein>
    <submittedName>
        <fullName evidence="2">Uncharacterized protein</fullName>
    </submittedName>
</protein>
<evidence type="ECO:0000313" key="2">
    <source>
        <dbReference type="EMBL" id="PVU88260.1"/>
    </source>
</evidence>
<proteinExistence type="predicted"/>
<feature type="region of interest" description="Disordered" evidence="1">
    <location>
        <begin position="1"/>
        <end position="38"/>
    </location>
</feature>
<dbReference type="Proteomes" id="UP000245383">
    <property type="component" value="Unassembled WGS sequence"/>
</dbReference>
<name>A0A2T9Y7C9_9FUNG</name>
<dbReference type="EMBL" id="MBFR01000400">
    <property type="protein sequence ID" value="PVU88260.1"/>
    <property type="molecule type" value="Genomic_DNA"/>
</dbReference>
<accession>A0A2T9Y7C9</accession>
<evidence type="ECO:0000313" key="3">
    <source>
        <dbReference type="Proteomes" id="UP000245383"/>
    </source>
</evidence>
<keyword evidence="3" id="KW-1185">Reference proteome</keyword>
<dbReference type="STRING" id="133385.A0A2T9Y7C9"/>
<comment type="caution">
    <text evidence="2">The sequence shown here is derived from an EMBL/GenBank/DDBJ whole genome shotgun (WGS) entry which is preliminary data.</text>
</comment>
<dbReference type="CDD" id="cd00303">
    <property type="entry name" value="retropepsin_like"/>
    <property type="match status" value="1"/>
</dbReference>
<gene>
    <name evidence="2" type="ORF">BB561_005948</name>
</gene>
<organism evidence="2 3">
    <name type="scientific">Smittium simulii</name>
    <dbReference type="NCBI Taxonomy" id="133385"/>
    <lineage>
        <taxon>Eukaryota</taxon>
        <taxon>Fungi</taxon>
        <taxon>Fungi incertae sedis</taxon>
        <taxon>Zoopagomycota</taxon>
        <taxon>Kickxellomycotina</taxon>
        <taxon>Harpellomycetes</taxon>
        <taxon>Harpellales</taxon>
        <taxon>Legeriomycetaceae</taxon>
        <taxon>Smittium</taxon>
    </lineage>
</organism>
<reference evidence="2 3" key="1">
    <citation type="journal article" date="2018" name="MBio">
        <title>Comparative Genomics Reveals the Core Gene Toolbox for the Fungus-Insect Symbiosis.</title>
        <authorList>
            <person name="Wang Y."/>
            <person name="Stata M."/>
            <person name="Wang W."/>
            <person name="Stajich J.E."/>
            <person name="White M.M."/>
            <person name="Moncalvo J.M."/>
        </authorList>
    </citation>
    <scope>NUCLEOTIDE SEQUENCE [LARGE SCALE GENOMIC DNA]</scope>
    <source>
        <strain evidence="2 3">SWE-8-4</strain>
    </source>
</reference>
<sequence>MYVTRPFYSNQVKSNSQEEIDSRESRSSPEMTHSQEILGQTNGFDTKLKLPEAAYFDENAAIWFNSLIASSSNYLENMRALWALARDSGFDMLALSDQFLRDINHNEIIKIAIRVDNRLAVRSMLSQDKGYKSSKPQFTPNYYKHESHLEPPIRVAGTSDAMEIDAVMLSNSKYKLTQEEKDMRYSASENFVEQKTAESLQLNSYKLKYQVNLYTINGDSLSPSPIDKAYTNINIIFDEAHQEKINLIMIPTSRVNVILGLPWLINIILL</sequence>
<feature type="compositionally biased region" description="Polar residues" evidence="1">
    <location>
        <begin position="28"/>
        <end position="38"/>
    </location>
</feature>